<evidence type="ECO:0000313" key="1">
    <source>
        <dbReference type="EMBL" id="KAF4682686.1"/>
    </source>
</evidence>
<dbReference type="Proteomes" id="UP000574390">
    <property type="component" value="Unassembled WGS sequence"/>
</dbReference>
<sequence>MSPTEEPTTNTPAENAMAERVLRGGKDIERLRVLASVVLKNTEARVEKVNKSVELGWQRRHQRQHRDCHQRERGCQCTCGNRFSLIYGVLDPSGLPTIEQGSATRVHSPIHGRLVRLVAEARGDSDTAVCTWLTWKRCPLGINEEIEQCGIFPINVHDEDGCIETELWEEEKCVAGRVWTLVLDSASELPTHSINRATLAGLEDGLEQGVRAECEDMAVVRLSSSQWLLAIQLALRWRGKCGRLNKLVMDLAHDAAADNKWPDVQYRHVAGHANEWADALRRLSRGAKFPKEQKVSQSLGVNFEREGSGSSGSSLSVERRTINLSF</sequence>
<accession>A0A7J6Q8E1</accession>
<dbReference type="Proteomes" id="UP000541610">
    <property type="component" value="Unassembled WGS sequence"/>
</dbReference>
<dbReference type="AlphaFoldDB" id="A0A7J6Q8E1"/>
<evidence type="ECO:0000313" key="4">
    <source>
        <dbReference type="Proteomes" id="UP000574390"/>
    </source>
</evidence>
<organism evidence="2 4">
    <name type="scientific">Perkinsus olseni</name>
    <name type="common">Perkinsus atlanticus</name>
    <dbReference type="NCBI Taxonomy" id="32597"/>
    <lineage>
        <taxon>Eukaryota</taxon>
        <taxon>Sar</taxon>
        <taxon>Alveolata</taxon>
        <taxon>Perkinsozoa</taxon>
        <taxon>Perkinsea</taxon>
        <taxon>Perkinsida</taxon>
        <taxon>Perkinsidae</taxon>
        <taxon>Perkinsus</taxon>
    </lineage>
</organism>
<dbReference type="EMBL" id="JABANM010031633">
    <property type="protein sequence ID" value="KAF4704251.1"/>
    <property type="molecule type" value="Genomic_DNA"/>
</dbReference>
<gene>
    <name evidence="1" type="ORF">FOZ60_010245</name>
    <name evidence="2" type="ORF">FOZ62_032131</name>
</gene>
<name>A0A7J6Q8E1_PEROL</name>
<evidence type="ECO:0000313" key="3">
    <source>
        <dbReference type="Proteomes" id="UP000541610"/>
    </source>
</evidence>
<protein>
    <submittedName>
        <fullName evidence="2">Uncharacterized protein</fullName>
    </submittedName>
</protein>
<comment type="caution">
    <text evidence="2">The sequence shown here is derived from an EMBL/GenBank/DDBJ whole genome shotgun (WGS) entry which is preliminary data.</text>
</comment>
<evidence type="ECO:0000313" key="2">
    <source>
        <dbReference type="EMBL" id="KAF4704251.1"/>
    </source>
</evidence>
<dbReference type="EMBL" id="JABANP010000414">
    <property type="protein sequence ID" value="KAF4682686.1"/>
    <property type="molecule type" value="Genomic_DNA"/>
</dbReference>
<reference evidence="3 4" key="1">
    <citation type="submission" date="2020-04" db="EMBL/GenBank/DDBJ databases">
        <title>Perkinsus olseni comparative genomics.</title>
        <authorList>
            <person name="Bogema D.R."/>
        </authorList>
    </citation>
    <scope>NUCLEOTIDE SEQUENCE [LARGE SCALE GENOMIC DNA]</scope>
    <source>
        <strain evidence="1">00978-12</strain>
        <strain evidence="2">ATCC PRA-205</strain>
    </source>
</reference>
<proteinExistence type="predicted"/>